<name>A0ABR8YTU7_9CLOT</name>
<comment type="caution">
    <text evidence="1">The sequence shown here is derived from an EMBL/GenBank/DDBJ whole genome shotgun (WGS) entry which is preliminary data.</text>
</comment>
<dbReference type="EMBL" id="JACSQB010000083">
    <property type="protein sequence ID" value="MBD8047614.1"/>
    <property type="molecule type" value="Genomic_DNA"/>
</dbReference>
<proteinExistence type="predicted"/>
<sequence length="59" mass="6695">MDNRISTPDSSTANIEYQYKEAVKQFTDNSVELDGEKYVNLDKALELLKNVSTFSSLFS</sequence>
<accession>A0ABR8YTU7</accession>
<gene>
    <name evidence="1" type="ORF">H9637_11285</name>
</gene>
<organism evidence="1 2">
    <name type="scientific">Clostridium faecium</name>
    <dbReference type="NCBI Taxonomy" id="2762223"/>
    <lineage>
        <taxon>Bacteria</taxon>
        <taxon>Bacillati</taxon>
        <taxon>Bacillota</taxon>
        <taxon>Clostridia</taxon>
        <taxon>Eubacteriales</taxon>
        <taxon>Clostridiaceae</taxon>
        <taxon>Clostridium</taxon>
    </lineage>
</organism>
<dbReference type="RefSeq" id="WP_191740582.1">
    <property type="nucleotide sequence ID" value="NZ_JACSQB010000083.1"/>
</dbReference>
<evidence type="ECO:0000313" key="1">
    <source>
        <dbReference type="EMBL" id="MBD8047614.1"/>
    </source>
</evidence>
<dbReference type="Proteomes" id="UP000627166">
    <property type="component" value="Unassembled WGS sequence"/>
</dbReference>
<keyword evidence="2" id="KW-1185">Reference proteome</keyword>
<protein>
    <submittedName>
        <fullName evidence="1">Uncharacterized protein</fullName>
    </submittedName>
</protein>
<evidence type="ECO:0000313" key="2">
    <source>
        <dbReference type="Proteomes" id="UP000627166"/>
    </source>
</evidence>
<reference evidence="1 2" key="1">
    <citation type="submission" date="2020-08" db="EMBL/GenBank/DDBJ databases">
        <title>A Genomic Blueprint of the Chicken Gut Microbiome.</title>
        <authorList>
            <person name="Gilroy R."/>
            <person name="Ravi A."/>
            <person name="Getino M."/>
            <person name="Pursley I."/>
            <person name="Horton D.L."/>
            <person name="Alikhan N.-F."/>
            <person name="Baker D."/>
            <person name="Gharbi K."/>
            <person name="Hall N."/>
            <person name="Watson M."/>
            <person name="Adriaenssens E.M."/>
            <person name="Foster-Nyarko E."/>
            <person name="Jarju S."/>
            <person name="Secka A."/>
            <person name="Antonio M."/>
            <person name="Oren A."/>
            <person name="Chaudhuri R."/>
            <person name="La Ragione R.M."/>
            <person name="Hildebrand F."/>
            <person name="Pallen M.J."/>
        </authorList>
    </citation>
    <scope>NUCLEOTIDE SEQUENCE [LARGE SCALE GENOMIC DNA]</scope>
    <source>
        <strain evidence="1 2">N37</strain>
    </source>
</reference>